<dbReference type="FunFam" id="1.20.5.110:FF:000057">
    <property type="entry name" value="SNARE complex subunit (Bet1), putative"/>
    <property type="match status" value="1"/>
</dbReference>
<feature type="compositionally biased region" description="Gly residues" evidence="9">
    <location>
        <begin position="79"/>
        <end position="92"/>
    </location>
</feature>
<dbReference type="EMBL" id="KV700146">
    <property type="protein sequence ID" value="OCF30579.1"/>
    <property type="molecule type" value="Genomic_DNA"/>
</dbReference>
<evidence type="ECO:0000256" key="9">
    <source>
        <dbReference type="SAM" id="MobiDB-lite"/>
    </source>
</evidence>
<feature type="compositionally biased region" description="Low complexity" evidence="9">
    <location>
        <begin position="1"/>
        <end position="17"/>
    </location>
</feature>
<sequence>MPRNTHPSSSSSHAPSPVLYPPSGPGPSGVGYSHSGPGAGFAGPGAGTSSLLSSGRPSPSPSLYNRPNSAASQYSESPFGGGMSSGGMGGMGMRDTSVVEGQNDERLEGLLGKVKILKDITVGIGNEVRDSNIQLGNMNDTFSSTSNFLGGTFRRMNKMASKQGGNWCWFMGFLLLVLWIFVVVWWLRR</sequence>
<keyword evidence="2" id="KW-0813">Transport</keyword>
<keyword evidence="3 10" id="KW-0812">Transmembrane</keyword>
<feature type="domain" description="T-SNARE coiled-coil homology" evidence="11">
    <location>
        <begin position="97"/>
        <end position="159"/>
    </location>
</feature>
<dbReference type="InterPro" id="IPR000727">
    <property type="entry name" value="T_SNARE_dom"/>
</dbReference>
<protein>
    <submittedName>
        <fullName evidence="12">Blocked early in transport 1</fullName>
    </submittedName>
</protein>
<feature type="transmembrane region" description="Helical" evidence="10">
    <location>
        <begin position="164"/>
        <end position="187"/>
    </location>
</feature>
<reference evidence="13" key="2">
    <citation type="submission" date="2013-12" db="EMBL/GenBank/DDBJ databases">
        <title>Evolution of pathogenesis and genome organization in the Tremellales.</title>
        <authorList>
            <person name="Cuomo C."/>
            <person name="Litvintseva A."/>
            <person name="Heitman J."/>
            <person name="Chen Y."/>
            <person name="Sun S."/>
            <person name="Springer D."/>
            <person name="Dromer F."/>
            <person name="Young S."/>
            <person name="Zeng Q."/>
            <person name="Chapman S."/>
            <person name="Gujja S."/>
            <person name="Saif S."/>
            <person name="Birren B."/>
        </authorList>
    </citation>
    <scope>NUCLEOTIDE SEQUENCE [LARGE SCALE GENOMIC DNA]</scope>
    <source>
        <strain evidence="13">BCC8398</strain>
    </source>
</reference>
<evidence type="ECO:0000313" key="13">
    <source>
        <dbReference type="Proteomes" id="UP000092666"/>
    </source>
</evidence>
<dbReference type="SMART" id="SM00397">
    <property type="entry name" value="t_SNARE"/>
    <property type="match status" value="1"/>
</dbReference>
<keyword evidence="6" id="KW-0333">Golgi apparatus</keyword>
<dbReference type="InterPro" id="IPR039899">
    <property type="entry name" value="BET1_SNARE"/>
</dbReference>
<keyword evidence="4" id="KW-0653">Protein transport</keyword>
<evidence type="ECO:0000259" key="11">
    <source>
        <dbReference type="PROSITE" id="PS50192"/>
    </source>
</evidence>
<dbReference type="PANTHER" id="PTHR12791">
    <property type="entry name" value="GOLGI SNARE BET1-RELATED"/>
    <property type="match status" value="1"/>
</dbReference>
<evidence type="ECO:0000313" key="12">
    <source>
        <dbReference type="EMBL" id="OCF30579.1"/>
    </source>
</evidence>
<dbReference type="STRING" id="1296120.A0A1B9GHQ2"/>
<dbReference type="OrthoDB" id="261831at2759"/>
<feature type="compositionally biased region" description="Gly residues" evidence="9">
    <location>
        <begin position="37"/>
        <end position="46"/>
    </location>
</feature>
<dbReference type="Gene3D" id="1.20.5.110">
    <property type="match status" value="1"/>
</dbReference>
<evidence type="ECO:0000256" key="10">
    <source>
        <dbReference type="SAM" id="Phobius"/>
    </source>
</evidence>
<dbReference type="SUPFAM" id="SSF58038">
    <property type="entry name" value="SNARE fusion complex"/>
    <property type="match status" value="1"/>
</dbReference>
<comment type="subcellular location">
    <subcellularLocation>
        <location evidence="8">Endomembrane system</location>
        <topology evidence="8">Single-pass type IV membrane protein</topology>
    </subcellularLocation>
    <subcellularLocation>
        <location evidence="1">Golgi apparatus membrane</location>
    </subcellularLocation>
</comment>
<keyword evidence="5 10" id="KW-1133">Transmembrane helix</keyword>
<evidence type="ECO:0000256" key="3">
    <source>
        <dbReference type="ARBA" id="ARBA00022692"/>
    </source>
</evidence>
<evidence type="ECO:0000256" key="7">
    <source>
        <dbReference type="ARBA" id="ARBA00023136"/>
    </source>
</evidence>
<evidence type="ECO:0000256" key="4">
    <source>
        <dbReference type="ARBA" id="ARBA00022927"/>
    </source>
</evidence>
<evidence type="ECO:0000256" key="1">
    <source>
        <dbReference type="ARBA" id="ARBA00004394"/>
    </source>
</evidence>
<dbReference type="GO" id="GO:0015031">
    <property type="term" value="P:protein transport"/>
    <property type="evidence" value="ECO:0007669"/>
    <property type="project" value="UniProtKB-KW"/>
</dbReference>
<dbReference type="PROSITE" id="PS50192">
    <property type="entry name" value="T_SNARE"/>
    <property type="match status" value="1"/>
</dbReference>
<accession>A0A1B9GHQ2</accession>
<dbReference type="Proteomes" id="UP000092666">
    <property type="component" value="Unassembled WGS sequence"/>
</dbReference>
<feature type="region of interest" description="Disordered" evidence="9">
    <location>
        <begin position="1"/>
        <end position="96"/>
    </location>
</feature>
<dbReference type="CDD" id="cd15853">
    <property type="entry name" value="SNARE_Bet1"/>
    <property type="match status" value="1"/>
</dbReference>
<feature type="compositionally biased region" description="Low complexity" evidence="9">
    <location>
        <begin position="47"/>
        <end position="63"/>
    </location>
</feature>
<gene>
    <name evidence="12" type="ORF">I316_07781</name>
</gene>
<evidence type="ECO:0000256" key="2">
    <source>
        <dbReference type="ARBA" id="ARBA00022448"/>
    </source>
</evidence>
<dbReference type="AlphaFoldDB" id="A0A1B9GHQ2"/>
<proteinExistence type="predicted"/>
<dbReference type="GO" id="GO:0000139">
    <property type="term" value="C:Golgi membrane"/>
    <property type="evidence" value="ECO:0007669"/>
    <property type="project" value="UniProtKB-SubCell"/>
</dbReference>
<evidence type="ECO:0000256" key="8">
    <source>
        <dbReference type="ARBA" id="ARBA00046280"/>
    </source>
</evidence>
<keyword evidence="7 10" id="KW-0472">Membrane</keyword>
<evidence type="ECO:0000256" key="5">
    <source>
        <dbReference type="ARBA" id="ARBA00022989"/>
    </source>
</evidence>
<keyword evidence="13" id="KW-1185">Reference proteome</keyword>
<evidence type="ECO:0000256" key="6">
    <source>
        <dbReference type="ARBA" id="ARBA00023034"/>
    </source>
</evidence>
<name>A0A1B9GHQ2_9TREE</name>
<feature type="compositionally biased region" description="Polar residues" evidence="9">
    <location>
        <begin position="65"/>
        <end position="76"/>
    </location>
</feature>
<organism evidence="12 13">
    <name type="scientific">Kwoniella heveanensis BCC8398</name>
    <dbReference type="NCBI Taxonomy" id="1296120"/>
    <lineage>
        <taxon>Eukaryota</taxon>
        <taxon>Fungi</taxon>
        <taxon>Dikarya</taxon>
        <taxon>Basidiomycota</taxon>
        <taxon>Agaricomycotina</taxon>
        <taxon>Tremellomycetes</taxon>
        <taxon>Tremellales</taxon>
        <taxon>Cryptococcaceae</taxon>
        <taxon>Kwoniella</taxon>
    </lineage>
</organism>
<reference evidence="12 13" key="1">
    <citation type="submission" date="2013-07" db="EMBL/GenBank/DDBJ databases">
        <title>The Genome Sequence of Cryptococcus heveanensis BCC8398.</title>
        <authorList>
            <consortium name="The Broad Institute Genome Sequencing Platform"/>
            <person name="Cuomo C."/>
            <person name="Litvintseva A."/>
            <person name="Chen Y."/>
            <person name="Heitman J."/>
            <person name="Sun S."/>
            <person name="Springer D."/>
            <person name="Dromer F."/>
            <person name="Young S.K."/>
            <person name="Zeng Q."/>
            <person name="Gargeya S."/>
            <person name="Fitzgerald M."/>
            <person name="Abouelleil A."/>
            <person name="Alvarado L."/>
            <person name="Berlin A.M."/>
            <person name="Chapman S.B."/>
            <person name="Dewar J."/>
            <person name="Goldberg J."/>
            <person name="Griggs A."/>
            <person name="Gujja S."/>
            <person name="Hansen M."/>
            <person name="Howarth C."/>
            <person name="Imamovic A."/>
            <person name="Larimer J."/>
            <person name="McCowan C."/>
            <person name="Murphy C."/>
            <person name="Pearson M."/>
            <person name="Priest M."/>
            <person name="Roberts A."/>
            <person name="Saif S."/>
            <person name="Shea T."/>
            <person name="Sykes S."/>
            <person name="Wortman J."/>
            <person name="Nusbaum C."/>
            <person name="Birren B."/>
        </authorList>
    </citation>
    <scope>NUCLEOTIDE SEQUENCE [LARGE SCALE GENOMIC DNA]</scope>
    <source>
        <strain evidence="12 13">BCC8398</strain>
    </source>
</reference>